<evidence type="ECO:0000313" key="18">
    <source>
        <dbReference type="EMBL" id="TIB42186.1"/>
    </source>
</evidence>
<proteinExistence type="inferred from homology"/>
<dbReference type="Pfam" id="PF00664">
    <property type="entry name" value="ABC_membrane"/>
    <property type="match status" value="1"/>
</dbReference>
<dbReference type="Pfam" id="PF22999">
    <property type="entry name" value="LTN1_E3_ligase_6th"/>
    <property type="match status" value="1"/>
</dbReference>
<evidence type="ECO:0000256" key="2">
    <source>
        <dbReference type="ARBA" id="ARBA00011738"/>
    </source>
</evidence>
<evidence type="ECO:0000256" key="9">
    <source>
        <dbReference type="ARBA" id="ARBA00022989"/>
    </source>
</evidence>
<feature type="region of interest" description="Disordered" evidence="14">
    <location>
        <begin position="1"/>
        <end position="72"/>
    </location>
</feature>
<evidence type="ECO:0000256" key="13">
    <source>
        <dbReference type="ARBA" id="ARBA00040792"/>
    </source>
</evidence>
<feature type="compositionally biased region" description="Basic residues" evidence="14">
    <location>
        <begin position="37"/>
        <end position="46"/>
    </location>
</feature>
<feature type="domain" description="ABC transporter" evidence="16">
    <location>
        <begin position="2076"/>
        <end position="2312"/>
    </location>
</feature>
<dbReference type="PROSITE" id="PS50929">
    <property type="entry name" value="ABC_TM1F"/>
    <property type="match status" value="1"/>
</dbReference>
<keyword evidence="9 15" id="KW-1133">Transmembrane helix</keyword>
<dbReference type="GO" id="GO:0005743">
    <property type="term" value="C:mitochondrial inner membrane"/>
    <property type="evidence" value="ECO:0007669"/>
    <property type="project" value="UniProtKB-SubCell"/>
</dbReference>
<feature type="compositionally biased region" description="Low complexity" evidence="14">
    <location>
        <begin position="25"/>
        <end position="36"/>
    </location>
</feature>
<feature type="transmembrane region" description="Helical" evidence="15">
    <location>
        <begin position="1866"/>
        <end position="1892"/>
    </location>
</feature>
<dbReference type="InterPro" id="IPR016024">
    <property type="entry name" value="ARM-type_fold"/>
</dbReference>
<gene>
    <name evidence="18" type="ORF">E3P86_00481</name>
</gene>
<evidence type="ECO:0000256" key="3">
    <source>
        <dbReference type="ARBA" id="ARBA00022448"/>
    </source>
</evidence>
<keyword evidence="6" id="KW-0496">Mitochondrion</keyword>
<dbReference type="Gene3D" id="3.40.50.300">
    <property type="entry name" value="P-loop containing nucleotide triphosphate hydrolases"/>
    <property type="match status" value="1"/>
</dbReference>
<dbReference type="PANTHER" id="PTHR24221">
    <property type="entry name" value="ATP-BINDING CASSETTE SUB-FAMILY B"/>
    <property type="match status" value="1"/>
</dbReference>
<comment type="subunit">
    <text evidence="2">Homodimer.</text>
</comment>
<dbReference type="FunFam" id="3.40.50.300:FF:000186">
    <property type="entry name" value="ATP-binding cassette sub-family B member 7, mitochondrial"/>
    <property type="match status" value="1"/>
</dbReference>
<keyword evidence="4 15" id="KW-0812">Transmembrane</keyword>
<dbReference type="InterPro" id="IPR039421">
    <property type="entry name" value="Type_1_exporter"/>
</dbReference>
<dbReference type="GO" id="GO:0016887">
    <property type="term" value="F:ATP hydrolysis activity"/>
    <property type="evidence" value="ECO:0007669"/>
    <property type="project" value="InterPro"/>
</dbReference>
<comment type="subcellular location">
    <subcellularLocation>
        <location evidence="1">Mitochondrion inner membrane</location>
        <topology evidence="1">Multi-pass membrane protein</topology>
    </subcellularLocation>
</comment>
<evidence type="ECO:0000256" key="12">
    <source>
        <dbReference type="ARBA" id="ARBA00039906"/>
    </source>
</evidence>
<dbReference type="Pfam" id="PF00005">
    <property type="entry name" value="ABC_tran"/>
    <property type="match status" value="1"/>
</dbReference>
<dbReference type="SUPFAM" id="SSF48371">
    <property type="entry name" value="ARM repeat"/>
    <property type="match status" value="1"/>
</dbReference>
<dbReference type="FunFam" id="1.20.1560.10:FF:000004">
    <property type="entry name" value="ATP-binding cassette sub-family B member 7"/>
    <property type="match status" value="1"/>
</dbReference>
<dbReference type="InterPro" id="IPR027417">
    <property type="entry name" value="P-loop_NTPase"/>
</dbReference>
<evidence type="ECO:0000259" key="17">
    <source>
        <dbReference type="PROSITE" id="PS50929"/>
    </source>
</evidence>
<keyword evidence="8" id="KW-1278">Translocase</keyword>
<evidence type="ECO:0000256" key="8">
    <source>
        <dbReference type="ARBA" id="ARBA00022967"/>
    </source>
</evidence>
<dbReference type="SUPFAM" id="SSF90123">
    <property type="entry name" value="ABC transporter transmembrane region"/>
    <property type="match status" value="1"/>
</dbReference>
<dbReference type="InterPro" id="IPR017871">
    <property type="entry name" value="ABC_transporter-like_CS"/>
</dbReference>
<dbReference type="InterPro" id="IPR003439">
    <property type="entry name" value="ABC_transporter-like_ATP-bd"/>
</dbReference>
<comment type="caution">
    <text evidence="18">The sequence shown here is derived from an EMBL/GenBank/DDBJ whole genome shotgun (WGS) entry which is preliminary data.</text>
</comment>
<evidence type="ECO:0000259" key="16">
    <source>
        <dbReference type="PROSITE" id="PS50893"/>
    </source>
</evidence>
<evidence type="ECO:0000256" key="10">
    <source>
        <dbReference type="ARBA" id="ARBA00023136"/>
    </source>
</evidence>
<comment type="similarity">
    <text evidence="11">Belongs to the ABC transporter superfamily. ABCB family. Heavy Metal importer (TC 3.A.1.210) subfamily.</text>
</comment>
<dbReference type="Pfam" id="PF23009">
    <property type="entry name" value="UBC_like"/>
    <property type="match status" value="1"/>
</dbReference>
<dbReference type="PROSITE" id="PS50893">
    <property type="entry name" value="ABC_TRANSPORTER_2"/>
    <property type="match status" value="1"/>
</dbReference>
<protein>
    <recommendedName>
        <fullName evidence="12">Iron-sulfur clusters transporter ATM1, mitochondrial</fullName>
    </recommendedName>
    <alternativeName>
        <fullName evidence="13">Iron-sulfur clusters transporter atm1, mitochondrial</fullName>
    </alternativeName>
</protein>
<name>A0A4T0JGQ3_WALIC</name>
<dbReference type="GO" id="GO:0005524">
    <property type="term" value="F:ATP binding"/>
    <property type="evidence" value="ECO:0007669"/>
    <property type="project" value="UniProtKB-KW"/>
</dbReference>
<dbReference type="InterPro" id="IPR054478">
    <property type="entry name" value="LTN1_UBC"/>
</dbReference>
<dbReference type="Gene3D" id="3.30.40.10">
    <property type="entry name" value="Zinc/RING finger domain, C3HC4 (zinc finger)"/>
    <property type="match status" value="1"/>
</dbReference>
<dbReference type="InterPro" id="IPR011527">
    <property type="entry name" value="ABC1_TM_dom"/>
</dbReference>
<dbReference type="InterPro" id="IPR054477">
    <property type="entry name" value="LTN1_E3_ligase_6th"/>
</dbReference>
<feature type="transmembrane region" description="Helical" evidence="15">
    <location>
        <begin position="1789"/>
        <end position="1807"/>
    </location>
</feature>
<feature type="domain" description="ABC transmembrane type-1" evidence="17">
    <location>
        <begin position="1755"/>
        <end position="2042"/>
    </location>
</feature>
<evidence type="ECO:0000256" key="1">
    <source>
        <dbReference type="ARBA" id="ARBA00004448"/>
    </source>
</evidence>
<keyword evidence="7" id="KW-0067">ATP-binding</keyword>
<dbReference type="InterPro" id="IPR054476">
    <property type="entry name" value="Ltn1_N"/>
</dbReference>
<feature type="region of interest" description="Disordered" evidence="14">
    <location>
        <begin position="1698"/>
        <end position="1722"/>
    </location>
</feature>
<dbReference type="InterPro" id="IPR036640">
    <property type="entry name" value="ABC1_TM_sf"/>
</dbReference>
<dbReference type="InterPro" id="IPR003593">
    <property type="entry name" value="AAA+_ATPase"/>
</dbReference>
<dbReference type="InterPro" id="IPR013083">
    <property type="entry name" value="Znf_RING/FYVE/PHD"/>
</dbReference>
<keyword evidence="6" id="KW-0999">Mitochondrion inner membrane</keyword>
<keyword evidence="3" id="KW-0813">Transport</keyword>
<dbReference type="GO" id="GO:0140466">
    <property type="term" value="P:iron-sulfur cluster export from the mitochondrion"/>
    <property type="evidence" value="ECO:0007669"/>
    <property type="project" value="UniProtKB-ARBA"/>
</dbReference>
<dbReference type="GO" id="GO:0140359">
    <property type="term" value="F:ABC-type transporter activity"/>
    <property type="evidence" value="ECO:0007669"/>
    <property type="project" value="InterPro"/>
</dbReference>
<dbReference type="CDD" id="cd18582">
    <property type="entry name" value="ABC_6TM_ATM1_ABCB7"/>
    <property type="match status" value="1"/>
</dbReference>
<keyword evidence="5" id="KW-0547">Nucleotide-binding</keyword>
<sequence>MAKNAKSSATAGTRKKQAAKKGEGEQQPTKQQQQQQGKKKYTKKHGIGQSKPPPPPKRYIPPPKPPRPAPDPLEAWGLASVLPADLVVILKRFSKKDATTKIRAVEDLQSWVADVDNREGGTESLVVALPVWLHHLPSMLLASNRRLRQVALSLNLALSSPNINDVRSNMLYTISESSYESSLGAWLLANPQSWLSNTTFEEVPEGDDRIQLLEEYQLEPLINYISAAIRSPYLLLPTAGTPGTPLTEAKKDIMAEQEENYKSKDARIKSAGLNALGYLITTIPQGFDVQGLLRDLIDSGAIAECFNAPEGEEIVRRSVWSLLLPLLKRDEGKLIESNLHSFAPVIINNAFNENDSTVTSVMFDGLLTFLHRFPSAWTIAIDEEQDDNQDGERIPKCLSSLLTFLELGCRASPPQVAYSSLLVILMTMPKEYLTQSTLSRLLVAFLAPLYSNIFPSPPVLQARHAEALLKSITECLVAIVANVVESRDNGLEVATEWIKAIWEAFVTSPTCDAKLLKANVVGPTLQNAFKKLHTVQEQNLDSAVDTVEEITLDSEDVSRSTEVLCEMVKSADGAIENRFAGLLEKLVNNSLNEQAEANLDVIVIALRGIECISIIEGVLQQLDDFITVTLPTLVAGQGSSEATDLLLAYIAKRDNGDMIQQAWKGVLSAEPSLDVVAKLLDANANGDLDGKQLEGASTMAGIDEMALLLANRDIEGDSDQVEKRVINGILQSSDKFISTVMHGSIERLYIDSFRGSVYSKLYRNSNHRDVNLSTIKHASIDVLVQLAKEIFIEAYIVNEDATARDLWSRVYNVEKVFSAVKDFVFGLISDVNVLAEPKTIFDAFYQHLIKYESNYEHVAQQFINSLSAQYDLQLDLPLPSALAVLDELVPHTSEYDDTAPNHTEYDERGHSSLIRNIEGLLSYFTADMSIAVNNASALINFFGALRLVEDEMSIRGCTSAFSKESDMESLATIHDSLRTSVAYTLYKISSSVDQSALIRVIRSGGEANDSLSVALKTLYYDGRVNSLRLFRDMLHGVLQRVEDVDGDRWLGMTGEEYTKADGEHRAKALMLSVKSYTLSSPRLARLQNEIASKLTSISAADASEQGLPLLRLLISAAPPLDAEEGLLPQQRALYLLKCLREWVMSDEDLDEELDGRLSELFIHLVPVIQGVDGSHWDLIFDLVEANIEIASLDEGVLLYNSLRLFEQLMTLSKTNSALSNIWKDRRAIAFEHLRTLFLSLGDDNGVTSTRPRNVCEDLVLKLVQAVPKDLISEESFDPMVKMLNSYSTEVRKVAHRLLYRLIKTQVEKAAVDSAVDSSYEVKLPEVLTEKISERITYSIDDVVKNENVRKHVFYLLLVWDVTFCHFNHASDAMRAKYNEQFRQSGVIGSAFLPLIFTVMGLFDKNKTIDLSGYLIDEFYVQYYESDEYTPTAVLAAFVFYKSLKYSSGHVRAWWTSNQNRQLSMVVNGVTSRYFSPQIIHEELKQLRNPASLKELQTEAFSIKVAQNASEVTATYIVDEQPMEMGVKLPQLFPLEPVEIRNIRRVGVNERQWRAWLLAVQQVIGSQSGPLLEALSLFKRNVSLHFDGVTECAICYSWVVLLVLIAQLTQQSIVQTSDRSLPSKKCKVCSNKFHGACLYTWFQSSTHTAMIPRGAGIATRGCLRLRLRPCGSGYQSLRIQSPWQQLRLHAHMSNSTPKIEAKQPIKAQSQQTESVEKPTNDITTKQQRQMDWNIIKLLIKNIWPKGDNKTKVRVSLAVALLISGKLLNVQVPFFFKSIVDTLNIELDPSMTVWAVCGSAIAGYGLARIGSTTFNELRNAVFANVAQRAIRRVSGNVFRHLLSLDLGFHLSRQTGGLTRAIDRGTKGISFLLTSIVFHIIPTALEISMVCGILSYKFGPSFAGITLATMLAYSWFTIRTTSWRMRFRKEANAADNAGANVAIDSLLNYEAVKHFNNETHQAKLYDGTLKKYEDASLKVATSLAYLNSGQNFIFSTALTAMMVLTAQNVLAGTMTVGDLVLVNQLVFQLSVPLNFLGTVYRELRQSLIDMETLFNLQSVDINVKSKESAPPIQLKGGNIKFENVQFGYHPIRPIFKDVSFTIPAGKKVAIVGPSGGGKSTVFRLLFRFYDPTSGKITIDGQPIEQIDMESLRKVIGVVPQDTALFHADVMQNVRYGRLDASDEQVKDAARKAQMGKLIESLPEGWSTSVGERGMMISGGEKQRLAIARVFLKDAPILFFDEATSSLDTETERELLNNIKEVLGSKARTSVFVAHRLRTVSDSDHIIVLRDGYVDEEGDHDELMKRGGTYYKMWQQQQLEQAV</sequence>
<evidence type="ECO:0000256" key="6">
    <source>
        <dbReference type="ARBA" id="ARBA00022792"/>
    </source>
</evidence>
<evidence type="ECO:0000256" key="15">
    <source>
        <dbReference type="SAM" id="Phobius"/>
    </source>
</evidence>
<evidence type="ECO:0000313" key="19">
    <source>
        <dbReference type="Proteomes" id="UP000310689"/>
    </source>
</evidence>
<dbReference type="SMART" id="SM00382">
    <property type="entry name" value="AAA"/>
    <property type="match status" value="1"/>
</dbReference>
<reference evidence="18 19" key="1">
    <citation type="submission" date="2019-03" db="EMBL/GenBank/DDBJ databases">
        <title>Sequencing 23 genomes of Wallemia ichthyophaga.</title>
        <authorList>
            <person name="Gostincar C."/>
        </authorList>
    </citation>
    <scope>NUCLEOTIDE SEQUENCE [LARGE SCALE GENOMIC DNA]</scope>
    <source>
        <strain evidence="18 19">EXF-6200</strain>
    </source>
</reference>
<feature type="compositionally biased region" description="Polar residues" evidence="14">
    <location>
        <begin position="1"/>
        <end position="11"/>
    </location>
</feature>
<dbReference type="PROSITE" id="PS00211">
    <property type="entry name" value="ABC_TRANSPORTER_1"/>
    <property type="match status" value="1"/>
</dbReference>
<dbReference type="PANTHER" id="PTHR24221:SF402">
    <property type="entry name" value="IRON-SULFUR CLUSTERS TRANSPORTER ABCB7, MITOCHONDRIAL"/>
    <property type="match status" value="1"/>
</dbReference>
<dbReference type="Gene3D" id="1.20.1560.10">
    <property type="entry name" value="ABC transporter type 1, transmembrane domain"/>
    <property type="match status" value="1"/>
</dbReference>
<dbReference type="Pfam" id="PF22958">
    <property type="entry name" value="Ltn1_1st"/>
    <property type="match status" value="2"/>
</dbReference>
<dbReference type="Proteomes" id="UP000310689">
    <property type="component" value="Unassembled WGS sequence"/>
</dbReference>
<feature type="transmembrane region" description="Helical" evidence="15">
    <location>
        <begin position="1898"/>
        <end position="1915"/>
    </location>
</feature>
<organism evidence="18 19">
    <name type="scientific">Wallemia ichthyophaga</name>
    <dbReference type="NCBI Taxonomy" id="245174"/>
    <lineage>
        <taxon>Eukaryota</taxon>
        <taxon>Fungi</taxon>
        <taxon>Dikarya</taxon>
        <taxon>Basidiomycota</taxon>
        <taxon>Wallemiomycotina</taxon>
        <taxon>Wallemiomycetes</taxon>
        <taxon>Wallemiales</taxon>
        <taxon>Wallemiaceae</taxon>
        <taxon>Wallemia</taxon>
    </lineage>
</organism>
<evidence type="ECO:0000256" key="4">
    <source>
        <dbReference type="ARBA" id="ARBA00022692"/>
    </source>
</evidence>
<evidence type="ECO:0000256" key="14">
    <source>
        <dbReference type="SAM" id="MobiDB-lite"/>
    </source>
</evidence>
<dbReference type="SUPFAM" id="SSF52540">
    <property type="entry name" value="P-loop containing nucleoside triphosphate hydrolases"/>
    <property type="match status" value="1"/>
</dbReference>
<dbReference type="GO" id="GO:0006879">
    <property type="term" value="P:intracellular iron ion homeostasis"/>
    <property type="evidence" value="ECO:0007669"/>
    <property type="project" value="TreeGrafter"/>
</dbReference>
<evidence type="ECO:0000256" key="5">
    <source>
        <dbReference type="ARBA" id="ARBA00022741"/>
    </source>
</evidence>
<evidence type="ECO:0000256" key="11">
    <source>
        <dbReference type="ARBA" id="ARBA00024363"/>
    </source>
</evidence>
<evidence type="ECO:0000256" key="7">
    <source>
        <dbReference type="ARBA" id="ARBA00022840"/>
    </source>
</evidence>
<feature type="transmembrane region" description="Helical" evidence="15">
    <location>
        <begin position="1753"/>
        <end position="1774"/>
    </location>
</feature>
<dbReference type="EMBL" id="SPOI01000010">
    <property type="protein sequence ID" value="TIB42186.1"/>
    <property type="molecule type" value="Genomic_DNA"/>
</dbReference>
<keyword evidence="10 15" id="KW-0472">Membrane</keyword>
<accession>A0A4T0JGQ3</accession>
<dbReference type="CDD" id="cd03253">
    <property type="entry name" value="ABCC_ATM1_transporter"/>
    <property type="match status" value="1"/>
</dbReference>
<feature type="compositionally biased region" description="Pro residues" evidence="14">
    <location>
        <begin position="51"/>
        <end position="71"/>
    </location>
</feature>